<dbReference type="EMBL" id="GG671079">
    <property type="protein sequence ID" value="EER19562.1"/>
    <property type="molecule type" value="Genomic_DNA"/>
</dbReference>
<sequence>MLTTEVSEPELAVRNLVLSVCDLKQHGDTPPARAAARAATLGTRMYLYGGADDKRSFGGNGEVHLLEIEQMKWSRLQGTGDLPASRFGHTFNAISDTDLLLFGGLCTTEGSTSHPEFLRPSTPAWTHGAAEASCDIYVFNTRTLVWSRPPITKTLEAPSGRYFHASAVVEESLLVYGGLDAEGRVNAEVWILDLSSWAWHKVSPSITLPPVFGHAMAAYHGSIYSFGGSYGDVGDDEESSELYKITLESGNTVAVDPEVPGSIRAPCILQVSISGVSAPSSARSADLYIYDMATKRWSRPLYDGAAINLRVHTTTVLHDKLLVFGGIRDKVGSDEIRISRKLFFLNVLEIKEGAELTLVSCQTEGDFKFKLVSVGDSGVGKSCLLTRFVNDVYSDFHVSTIGVDFKTVVTMVKGRLVKLQLWDTAGQERFSVVTGNYYRNADGFVLVYDATNRTSFDHVDQWLSQIEQHHDLGPNTIKILVGNKHDLSSEVVVTPAEGEKKAQQIGAFFVAASAKTASNVDYAFLIGAQKLVEIRREQQQIQQQVFPVRKESCCKNLAIRAAAHGALHPSIYVPHRSVLLCISRD</sequence>
<keyword evidence="1" id="KW-0547">Nucleotide-binding</keyword>
<dbReference type="FunFam" id="3.40.50.300:FF:001129">
    <property type="entry name" value="ras-related protein Rab-44 isoform X2"/>
    <property type="match status" value="1"/>
</dbReference>
<dbReference type="PROSITE" id="PS51419">
    <property type="entry name" value="RAB"/>
    <property type="match status" value="1"/>
</dbReference>
<dbReference type="InParanoid" id="C5K7M7"/>
<proteinExistence type="predicted"/>
<dbReference type="SUPFAM" id="SSF50965">
    <property type="entry name" value="Galactose oxidase, central domain"/>
    <property type="match status" value="1"/>
</dbReference>
<dbReference type="SUPFAM" id="SSF117281">
    <property type="entry name" value="Kelch motif"/>
    <property type="match status" value="1"/>
</dbReference>
<dbReference type="SMART" id="SM00174">
    <property type="entry name" value="RHO"/>
    <property type="match status" value="1"/>
</dbReference>
<dbReference type="InterPro" id="IPR050227">
    <property type="entry name" value="Rab"/>
</dbReference>
<reference evidence="4 5" key="1">
    <citation type="submission" date="2008-07" db="EMBL/GenBank/DDBJ databases">
        <authorList>
            <person name="El-Sayed N."/>
            <person name="Caler E."/>
            <person name="Inman J."/>
            <person name="Amedeo P."/>
            <person name="Hass B."/>
            <person name="Wortman J."/>
        </authorList>
    </citation>
    <scope>NUCLEOTIDE SEQUENCE [LARGE SCALE GENOMIC DNA]</scope>
    <source>
        <strain evidence="5">ATCC 50983 / TXsc</strain>
    </source>
</reference>
<dbReference type="InterPro" id="IPR005225">
    <property type="entry name" value="Small_GTP-bd"/>
</dbReference>
<evidence type="ECO:0000313" key="5">
    <source>
        <dbReference type="Proteomes" id="UP000007800"/>
    </source>
</evidence>
<dbReference type="OMA" id="AEMSLSW"/>
<dbReference type="SMART" id="SM00175">
    <property type="entry name" value="RAB"/>
    <property type="match status" value="1"/>
</dbReference>
<dbReference type="OrthoDB" id="416684at2759"/>
<dbReference type="PRINTS" id="PR00449">
    <property type="entry name" value="RASTRNSFRMNG"/>
</dbReference>
<organism evidence="5">
    <name type="scientific">Perkinsus marinus (strain ATCC 50983 / TXsc)</name>
    <dbReference type="NCBI Taxonomy" id="423536"/>
    <lineage>
        <taxon>Eukaryota</taxon>
        <taxon>Sar</taxon>
        <taxon>Alveolata</taxon>
        <taxon>Perkinsozoa</taxon>
        <taxon>Perkinsea</taxon>
        <taxon>Perkinsida</taxon>
        <taxon>Perkinsidae</taxon>
        <taxon>Perkinsus</taxon>
    </lineage>
</organism>
<name>C5K7M7_PERM5</name>
<keyword evidence="5" id="KW-1185">Reference proteome</keyword>
<dbReference type="Gene3D" id="2.120.10.80">
    <property type="entry name" value="Kelch-type beta propeller"/>
    <property type="match status" value="2"/>
</dbReference>
<keyword evidence="3" id="KW-0449">Lipoprotein</keyword>
<evidence type="ECO:0000256" key="2">
    <source>
        <dbReference type="ARBA" id="ARBA00023134"/>
    </source>
</evidence>
<dbReference type="InterPro" id="IPR001806">
    <property type="entry name" value="Small_GTPase"/>
</dbReference>
<evidence type="ECO:0000256" key="1">
    <source>
        <dbReference type="ARBA" id="ARBA00022741"/>
    </source>
</evidence>
<dbReference type="Proteomes" id="UP000007800">
    <property type="component" value="Unassembled WGS sequence"/>
</dbReference>
<dbReference type="InterPro" id="IPR011043">
    <property type="entry name" value="Gal_Oxase/kelch_b-propeller"/>
</dbReference>
<dbReference type="NCBIfam" id="TIGR00231">
    <property type="entry name" value="small_GTP"/>
    <property type="match status" value="1"/>
</dbReference>
<dbReference type="PANTHER" id="PTHR47977">
    <property type="entry name" value="RAS-RELATED PROTEIN RAB"/>
    <property type="match status" value="1"/>
</dbReference>
<dbReference type="SMART" id="SM00176">
    <property type="entry name" value="RAN"/>
    <property type="match status" value="1"/>
</dbReference>
<protein>
    <submittedName>
        <fullName evidence="4">Uncharacterized protein</fullName>
    </submittedName>
</protein>
<dbReference type="Pfam" id="PF00071">
    <property type="entry name" value="Ras"/>
    <property type="match status" value="1"/>
</dbReference>
<dbReference type="PROSITE" id="PS51421">
    <property type="entry name" value="RAS"/>
    <property type="match status" value="1"/>
</dbReference>
<dbReference type="RefSeq" id="XP_002787766.1">
    <property type="nucleotide sequence ID" value="XM_002787720.1"/>
</dbReference>
<dbReference type="GO" id="GO:0003924">
    <property type="term" value="F:GTPase activity"/>
    <property type="evidence" value="ECO:0007669"/>
    <property type="project" value="InterPro"/>
</dbReference>
<dbReference type="AlphaFoldDB" id="C5K7M7"/>
<evidence type="ECO:0000313" key="4">
    <source>
        <dbReference type="EMBL" id="EER19562.1"/>
    </source>
</evidence>
<keyword evidence="2" id="KW-0342">GTP-binding</keyword>
<dbReference type="Pfam" id="PF24681">
    <property type="entry name" value="Kelch_KLHDC2_KLHL20_DRC7"/>
    <property type="match status" value="2"/>
</dbReference>
<dbReference type="CDD" id="cd00154">
    <property type="entry name" value="Rab"/>
    <property type="match status" value="1"/>
</dbReference>
<dbReference type="InterPro" id="IPR027417">
    <property type="entry name" value="P-loop_NTPase"/>
</dbReference>
<gene>
    <name evidence="4" type="ORF">Pmar_PMAR012543</name>
</gene>
<dbReference type="GeneID" id="9039823"/>
<accession>C5K7M7</accession>
<dbReference type="PROSITE" id="PS51420">
    <property type="entry name" value="RHO"/>
    <property type="match status" value="1"/>
</dbReference>
<dbReference type="SMART" id="SM00173">
    <property type="entry name" value="RAS"/>
    <property type="match status" value="1"/>
</dbReference>
<dbReference type="InterPro" id="IPR015915">
    <property type="entry name" value="Kelch-typ_b-propeller"/>
</dbReference>
<dbReference type="GO" id="GO:0005525">
    <property type="term" value="F:GTP binding"/>
    <property type="evidence" value="ECO:0007669"/>
    <property type="project" value="UniProtKB-KW"/>
</dbReference>
<dbReference type="Gene3D" id="3.40.50.300">
    <property type="entry name" value="P-loop containing nucleotide triphosphate hydrolases"/>
    <property type="match status" value="1"/>
</dbReference>
<evidence type="ECO:0000256" key="3">
    <source>
        <dbReference type="ARBA" id="ARBA00023288"/>
    </source>
</evidence>
<dbReference type="SUPFAM" id="SSF52540">
    <property type="entry name" value="P-loop containing nucleoside triphosphate hydrolases"/>
    <property type="match status" value="1"/>
</dbReference>